<accession>A0A841LEE8</accession>
<dbReference type="GO" id="GO:0008270">
    <property type="term" value="F:zinc ion binding"/>
    <property type="evidence" value="ECO:0007669"/>
    <property type="project" value="InterPro"/>
</dbReference>
<keyword evidence="2" id="KW-1185">Reference proteome</keyword>
<dbReference type="AlphaFoldDB" id="A0A841LEE8"/>
<evidence type="ECO:0000313" key="1">
    <source>
        <dbReference type="EMBL" id="MBB6227532.1"/>
    </source>
</evidence>
<protein>
    <recommendedName>
        <fullName evidence="3">DNA gyrase inhibitor YacG</fullName>
    </recommendedName>
</protein>
<dbReference type="Pfam" id="PF03884">
    <property type="entry name" value="YacG"/>
    <property type="match status" value="1"/>
</dbReference>
<gene>
    <name evidence="1" type="ORF">FHS79_001701</name>
</gene>
<evidence type="ECO:0000313" key="2">
    <source>
        <dbReference type="Proteomes" id="UP000538147"/>
    </source>
</evidence>
<dbReference type="InterPro" id="IPR013088">
    <property type="entry name" value="Znf_NHR/GATA"/>
</dbReference>
<sequence>MSADPRPPASRACAYCNRQPRVAAFDPFCSKGCADRDLLHWLGESYALQGNSPLDSDEDPV</sequence>
<reference evidence="1 2" key="1">
    <citation type="submission" date="2020-08" db="EMBL/GenBank/DDBJ databases">
        <title>Genomic Encyclopedia of Type Strains, Phase IV (KMG-IV): sequencing the most valuable type-strain genomes for metagenomic binning, comparative biology and taxonomic classification.</title>
        <authorList>
            <person name="Goeker M."/>
        </authorList>
    </citation>
    <scope>NUCLEOTIDE SEQUENCE [LARGE SCALE GENOMIC DNA]</scope>
    <source>
        <strain evidence="1 2">DSM 102189</strain>
    </source>
</reference>
<evidence type="ECO:0008006" key="3">
    <source>
        <dbReference type="Google" id="ProtNLM"/>
    </source>
</evidence>
<comment type="caution">
    <text evidence="1">The sequence shown here is derived from an EMBL/GenBank/DDBJ whole genome shotgun (WGS) entry which is preliminary data.</text>
</comment>
<dbReference type="SUPFAM" id="SSF57716">
    <property type="entry name" value="Glucocorticoid receptor-like (DNA-binding domain)"/>
    <property type="match status" value="1"/>
</dbReference>
<dbReference type="EMBL" id="JACIIV010000011">
    <property type="protein sequence ID" value="MBB6227532.1"/>
    <property type="molecule type" value="Genomic_DNA"/>
</dbReference>
<proteinExistence type="predicted"/>
<dbReference type="InterPro" id="IPR005584">
    <property type="entry name" value="DNA_gyrase_inhibitor_YacG"/>
</dbReference>
<dbReference type="Gene3D" id="3.30.50.10">
    <property type="entry name" value="Erythroid Transcription Factor GATA-1, subunit A"/>
    <property type="match status" value="1"/>
</dbReference>
<dbReference type="RefSeq" id="WP_184198291.1">
    <property type="nucleotide sequence ID" value="NZ_BMOX01000055.1"/>
</dbReference>
<dbReference type="GO" id="GO:0006355">
    <property type="term" value="P:regulation of DNA-templated transcription"/>
    <property type="evidence" value="ECO:0007669"/>
    <property type="project" value="InterPro"/>
</dbReference>
<organism evidence="1 2">
    <name type="scientific">Polymorphobacter multimanifer</name>
    <dbReference type="NCBI Taxonomy" id="1070431"/>
    <lineage>
        <taxon>Bacteria</taxon>
        <taxon>Pseudomonadati</taxon>
        <taxon>Pseudomonadota</taxon>
        <taxon>Alphaproteobacteria</taxon>
        <taxon>Sphingomonadales</taxon>
        <taxon>Sphingosinicellaceae</taxon>
        <taxon>Polymorphobacter</taxon>
    </lineage>
</organism>
<dbReference type="Proteomes" id="UP000538147">
    <property type="component" value="Unassembled WGS sequence"/>
</dbReference>
<name>A0A841LEE8_9SPHN</name>